<dbReference type="AlphaFoldDB" id="A0A6G4AUW0"/>
<proteinExistence type="predicted"/>
<keyword evidence="2" id="KW-1185">Reference proteome</keyword>
<comment type="caution">
    <text evidence="1">The sequence shown here is derived from an EMBL/GenBank/DDBJ whole genome shotgun (WGS) entry which is preliminary data.</text>
</comment>
<dbReference type="Proteomes" id="UP000476310">
    <property type="component" value="Unassembled WGS sequence"/>
</dbReference>
<reference evidence="1" key="1">
    <citation type="submission" date="2020-02" db="EMBL/GenBank/DDBJ databases">
        <title>A new Streptomyces sp. for controlling soil-borne diseases.</title>
        <authorList>
            <person name="Li X."/>
            <person name="Tian Y."/>
            <person name="Gao K."/>
        </authorList>
    </citation>
    <scope>NUCLEOTIDE SEQUENCE [LARGE SCALE GENOMIC DNA]</scope>
    <source>
        <strain evidence="1">0250</strain>
    </source>
</reference>
<name>A0A6G4AUW0_9ACTN</name>
<sequence>MWSSIIAVVGTLLGSAVAYVLQQRAGRIERAEARTEVRRSDRLAAVTALVAALAEHRRAMWVREDLRMTGDAPEAYAAARADSHTTRAAITAPLTTVALLAPELTGMAENAARATYALRGAPDPDALAARRQDAIEAADRLVTAAAALF</sequence>
<accession>A0A6G4AUW0</accession>
<dbReference type="EMBL" id="JAAIKT010000082">
    <property type="protein sequence ID" value="NEW76449.1"/>
    <property type="molecule type" value="Genomic_DNA"/>
</dbReference>
<protein>
    <submittedName>
        <fullName evidence="1">Protein kilB</fullName>
    </submittedName>
</protein>
<organism evidence="1 2">
    <name type="scientific">Streptomyces rhizosphaericus</name>
    <dbReference type="NCBI Taxonomy" id="114699"/>
    <lineage>
        <taxon>Bacteria</taxon>
        <taxon>Bacillati</taxon>
        <taxon>Actinomycetota</taxon>
        <taxon>Actinomycetes</taxon>
        <taxon>Kitasatosporales</taxon>
        <taxon>Streptomycetaceae</taxon>
        <taxon>Streptomyces</taxon>
        <taxon>Streptomyces violaceusniger group</taxon>
    </lineage>
</organism>
<evidence type="ECO:0000313" key="2">
    <source>
        <dbReference type="Proteomes" id="UP000476310"/>
    </source>
</evidence>
<dbReference type="RefSeq" id="WP_164435362.1">
    <property type="nucleotide sequence ID" value="NZ_JAAIKT010000082.1"/>
</dbReference>
<evidence type="ECO:0000313" key="1">
    <source>
        <dbReference type="EMBL" id="NEW76449.1"/>
    </source>
</evidence>
<gene>
    <name evidence="1" type="ORF">G4H13_40375</name>
</gene>